<protein>
    <submittedName>
        <fullName evidence="1">Uncharacterized protein</fullName>
    </submittedName>
</protein>
<organism evidence="1 2">
    <name type="scientific">Alkalibacterium indicireducens</name>
    <dbReference type="NCBI Taxonomy" id="398758"/>
    <lineage>
        <taxon>Bacteria</taxon>
        <taxon>Bacillati</taxon>
        <taxon>Bacillota</taxon>
        <taxon>Bacilli</taxon>
        <taxon>Lactobacillales</taxon>
        <taxon>Carnobacteriaceae</taxon>
        <taxon>Alkalibacterium</taxon>
    </lineage>
</organism>
<accession>A0ABN1AFR7</accession>
<evidence type="ECO:0000313" key="1">
    <source>
        <dbReference type="EMBL" id="GAA0475424.1"/>
    </source>
</evidence>
<gene>
    <name evidence="1" type="ORF">GCM10008936_02340</name>
</gene>
<proteinExistence type="predicted"/>
<comment type="caution">
    <text evidence="1">The sequence shown here is derived from an EMBL/GenBank/DDBJ whole genome shotgun (WGS) entry which is preliminary data.</text>
</comment>
<name>A0ABN1AFR7_9LACT</name>
<sequence length="69" mass="7637">MDIKIYNVIADPIESGISRSDLTDTAITPNIKNNIAGDNMLLNANSKEIILLNTSPLFLKLIFSLINYN</sequence>
<reference evidence="1 2" key="1">
    <citation type="journal article" date="2019" name="Int. J. Syst. Evol. Microbiol.">
        <title>The Global Catalogue of Microorganisms (GCM) 10K type strain sequencing project: providing services to taxonomists for standard genome sequencing and annotation.</title>
        <authorList>
            <consortium name="The Broad Institute Genomics Platform"/>
            <consortium name="The Broad Institute Genome Sequencing Center for Infectious Disease"/>
            <person name="Wu L."/>
            <person name="Ma J."/>
        </authorList>
    </citation>
    <scope>NUCLEOTIDE SEQUENCE [LARGE SCALE GENOMIC DNA]</scope>
    <source>
        <strain evidence="1 2">JCM 14232</strain>
    </source>
</reference>
<dbReference type="Proteomes" id="UP001410648">
    <property type="component" value="Unassembled WGS sequence"/>
</dbReference>
<keyword evidence="2" id="KW-1185">Reference proteome</keyword>
<evidence type="ECO:0000313" key="2">
    <source>
        <dbReference type="Proteomes" id="UP001410648"/>
    </source>
</evidence>
<dbReference type="EMBL" id="BAAADA010000022">
    <property type="protein sequence ID" value="GAA0475424.1"/>
    <property type="molecule type" value="Genomic_DNA"/>
</dbReference>